<protein>
    <submittedName>
        <fullName evidence="1">Uncharacterized protein</fullName>
    </submittedName>
</protein>
<evidence type="ECO:0000313" key="1">
    <source>
        <dbReference type="EMBL" id="KAI5647543.1"/>
    </source>
</evidence>
<evidence type="ECO:0000313" key="2">
    <source>
        <dbReference type="Proteomes" id="UP001060085"/>
    </source>
</evidence>
<dbReference type="EMBL" id="CM044708">
    <property type="protein sequence ID" value="KAI5647543.1"/>
    <property type="molecule type" value="Genomic_DNA"/>
</dbReference>
<accession>A0ACB9ZKG2</accession>
<keyword evidence="2" id="KW-1185">Reference proteome</keyword>
<reference evidence="2" key="1">
    <citation type="journal article" date="2023" name="Nat. Plants">
        <title>Single-cell RNA sequencing provides a high-resolution roadmap for understanding the multicellular compartmentation of specialized metabolism.</title>
        <authorList>
            <person name="Sun S."/>
            <person name="Shen X."/>
            <person name="Li Y."/>
            <person name="Li Y."/>
            <person name="Wang S."/>
            <person name="Li R."/>
            <person name="Zhang H."/>
            <person name="Shen G."/>
            <person name="Guo B."/>
            <person name="Wei J."/>
            <person name="Xu J."/>
            <person name="St-Pierre B."/>
            <person name="Chen S."/>
            <person name="Sun C."/>
        </authorList>
    </citation>
    <scope>NUCLEOTIDE SEQUENCE [LARGE SCALE GENOMIC DNA]</scope>
</reference>
<name>A0ACB9ZKG2_CATRO</name>
<comment type="caution">
    <text evidence="1">The sequence shown here is derived from an EMBL/GenBank/DDBJ whole genome shotgun (WGS) entry which is preliminary data.</text>
</comment>
<dbReference type="Proteomes" id="UP001060085">
    <property type="component" value="Linkage Group LG08"/>
</dbReference>
<organism evidence="1 2">
    <name type="scientific">Catharanthus roseus</name>
    <name type="common">Madagascar periwinkle</name>
    <name type="synonym">Vinca rosea</name>
    <dbReference type="NCBI Taxonomy" id="4058"/>
    <lineage>
        <taxon>Eukaryota</taxon>
        <taxon>Viridiplantae</taxon>
        <taxon>Streptophyta</taxon>
        <taxon>Embryophyta</taxon>
        <taxon>Tracheophyta</taxon>
        <taxon>Spermatophyta</taxon>
        <taxon>Magnoliopsida</taxon>
        <taxon>eudicotyledons</taxon>
        <taxon>Gunneridae</taxon>
        <taxon>Pentapetalae</taxon>
        <taxon>asterids</taxon>
        <taxon>lamiids</taxon>
        <taxon>Gentianales</taxon>
        <taxon>Apocynaceae</taxon>
        <taxon>Rauvolfioideae</taxon>
        <taxon>Vinceae</taxon>
        <taxon>Catharanthinae</taxon>
        <taxon>Catharanthus</taxon>
    </lineage>
</organism>
<gene>
    <name evidence="1" type="ORF">M9H77_33548</name>
</gene>
<proteinExistence type="predicted"/>
<sequence length="1801" mass="196492">MSHNQSRGDRTESSQYRKSGRSNQHRNFSGGGSKGSGSGGGATAPPPSSNNNPSLTSNRSFKKHNNVQGGQSRTSTPGVPVLTSDSNTQPGQRVVQNGAHAQHQSSHGMSDAPVSSSNVKPTAIKPADMATPKATRAPPRVPPSNVSAASSDSKPPPNPVTPAKVEASKSFPLQFGSINPGLMNGMQVPARTSSAPPNLDEQKRDQVRHDSLRPPPNLPPPSIPKQQLPRKDAAMLDPPNIVEGHATVKPKREIPISAAAPASQTQKPSVHPIQGMPMQIPFHQAQVPVQFGGPNPQIQSQAMSGTSLPMAMPMPLTIGNQPVQQPMFVSGLQPHPMQTQGIMHQGQALNFTPQMGPQLTPQMGSIGISMGPQFPQQQAGKFGGPRKAVKITHPETHEELRLDGSPAPRSHPNMLPQSQPMSSFPPAHAVNYYPNPNSYNPSALFFPTPSSLPHGSSHPPTSQPGRLYNQVTVKPAASSHVEKEPASSVGSPRAAKAESVKLSRPSLKESEISLQTVKPGPGPTSMSLPGASKAPLSSGSDTLQSPAPTSMPSALVVPPKDSSAATISGEGSRHEIVDVPDFALSGLKKLGTNADPLDQVGGESTTHSDFQSREPETLGDKVTASSITSMVSEIPKESVSIAVLSEQVVSDSIREQAEDSKSSESSKVSVSRVVDRNHSEPRTSGEQESILPEDRKKDNKGIEVFSESSIPPNSSGRTEEESMEAEQGKVEGSACLSVENDSNNLVAASTSVPDDDNSEKVLSAIGKIDEDVKAGSLDSSLSRPDMLDTKEAVSAESSGPEKESMPLSVMSYSEENFRCEEESAEHNITGSITSSSIIKERSSTDSNVAKSTAPRGKKKRKELFKKLDNIAPTSDLYMAYKGPEEKKEVVVSDEVAENNPSSNLETVTSHASLKDVSNEKAGQIKVEPDDWEDAADISTPKLETSENGNQIVGSNDDFNGTMTKKYSRDFLLKFAEQCTNLPDGFEFAPDVAEAVMVSNVNVSRESYHTSGRIIDRQNSASRQDRRGSGMGDEDKWSKVPGPLMTGRDMRMDIGYGPNVVGFRPGQVMNYGVLRNPRMQAPMQYPGGILGGPLPSPGPQIGMPRNSPDSERWQRGSAFQKGLMPSPQTPLQIMHKAERKYEVGKITDEEQAKQRQLKAILNKLTPQNFEKLFEQVKQVNIDNAVTLTGVISQIFDKALMEPTFCEMYANFCHHLAGELPDLSVDSEKITFKRLLLNKCQEEFERGEREEEEANKVEEEGEVKQSEEQREEKRLKARRRMLGNIRLIGELYKKKMLTERIMHECIKKLLGQYQNPDEENVEALCKLMSTIGEMIDHPKAKEHMDFYFDMMAKLSNNMKLSSRVRFMLKDAIDLRKNKWQQRRKVEGPKKIEEVHRDAAQERQAQATRLARTPSMGSSVRRGQPMDFSPRGSNILASPNSQMGGFRAVPPQLRGYGAQDVRIDERHVLDNRGLSVPLPQRPLGDESITLGPQGGLARGMSFRGQPASSGVPSDIQSSVDSRRMGAGLNGYNPISDRSAYNAREELLPRHMSERFASASVYDQSATPERNMNSGSRDSRTTDRGFDKSLPLSPPGRGGGQNLTSNVPPEKVWQEDQLRDMSMAAIKEFYSANDENEVALCIKDLNNPSFYPSMVSLWVTDSFERKDLERDLLARLLINLTKSREISLSQDQLISGFESVLMTLEDAVNDAPKAAEFLGRIFAKIILENIIPLHEIARLIYEGGEEQGRLVEIGLAADVIGTILEIMTSERGNSVLAEIRSSSNLRLENFRPPGSSKSWRLDKFI</sequence>